<dbReference type="EMBL" id="MH382836">
    <property type="protein sequence ID" value="AXC36515.1"/>
    <property type="molecule type" value="Genomic_DNA"/>
</dbReference>
<sequence>MNLQTLLPFVSSVVGRDVTAEAQMLNRGYEAVGKAMSPEGQKFIIGHWRGLADFMESPAGRDAIVGFVNAWIVGTYPQLAPPPKPEIPRLNLPEAPASQPEPPPSLLT</sequence>
<accession>A0A2Z5H8X4</accession>
<keyword evidence="3" id="KW-1185">Reference proteome</keyword>
<organism evidence="2 3">
    <name type="scientific">Pseudomonas phage phCDa</name>
    <dbReference type="NCBI Taxonomy" id="2268587"/>
    <lineage>
        <taxon>Viruses</taxon>
        <taxon>Duplodnaviria</taxon>
        <taxon>Heunggongvirae</taxon>
        <taxon>Uroviricota</taxon>
        <taxon>Caudoviricetes</taxon>
        <taxon>Schitoviridae</taxon>
        <taxon>Shizishanvirus</taxon>
        <taxon>Shizishanvirus phCDa</taxon>
    </lineage>
</organism>
<evidence type="ECO:0000256" key="1">
    <source>
        <dbReference type="SAM" id="MobiDB-lite"/>
    </source>
</evidence>
<feature type="compositionally biased region" description="Pro residues" evidence="1">
    <location>
        <begin position="99"/>
        <end position="108"/>
    </location>
</feature>
<name>A0A2Z5H8X4_9CAUD</name>
<gene>
    <name evidence="2" type="ORF">phCDa_71</name>
</gene>
<dbReference type="Proteomes" id="UP000252224">
    <property type="component" value="Segment"/>
</dbReference>
<protein>
    <submittedName>
        <fullName evidence="2">Uncharacterized protein</fullName>
    </submittedName>
</protein>
<proteinExistence type="predicted"/>
<evidence type="ECO:0000313" key="3">
    <source>
        <dbReference type="Proteomes" id="UP000252224"/>
    </source>
</evidence>
<reference evidence="2 3" key="1">
    <citation type="submission" date="2018-05" db="EMBL/GenBank/DDBJ databases">
        <title>Genomic characterization of a novel Pseudomonas phage phCDa.</title>
        <authorList>
            <person name="Chen C."/>
            <person name="Lu D."/>
            <person name="Wang J."/>
            <person name="Fu R."/>
        </authorList>
    </citation>
    <scope>NUCLEOTIDE SEQUENCE [LARGE SCALE GENOMIC DNA]</scope>
</reference>
<feature type="region of interest" description="Disordered" evidence="1">
    <location>
        <begin position="83"/>
        <end position="108"/>
    </location>
</feature>
<evidence type="ECO:0000313" key="2">
    <source>
        <dbReference type="EMBL" id="AXC36515.1"/>
    </source>
</evidence>